<sequence length="83" mass="9236">MKNSGFEWCKSANGNLKDIKASPPSSNNISRYTNLLSKFTCRNLCEAILIVSARRKSLNYIDEIGLQKRFGGNLGNDLALKAR</sequence>
<dbReference type="Proteomes" id="UP001054945">
    <property type="component" value="Unassembled WGS sequence"/>
</dbReference>
<proteinExistence type="predicted"/>
<gene>
    <name evidence="1" type="ORF">CEXT_711881</name>
</gene>
<dbReference type="EMBL" id="BPLR01009865">
    <property type="protein sequence ID" value="GIY35151.1"/>
    <property type="molecule type" value="Genomic_DNA"/>
</dbReference>
<comment type="caution">
    <text evidence="1">The sequence shown here is derived from an EMBL/GenBank/DDBJ whole genome shotgun (WGS) entry which is preliminary data.</text>
</comment>
<name>A0AAV4SPM1_CAEEX</name>
<evidence type="ECO:0000313" key="1">
    <source>
        <dbReference type="EMBL" id="GIY35151.1"/>
    </source>
</evidence>
<protein>
    <submittedName>
        <fullName evidence="1">Uncharacterized protein</fullName>
    </submittedName>
</protein>
<keyword evidence="2" id="KW-1185">Reference proteome</keyword>
<evidence type="ECO:0000313" key="2">
    <source>
        <dbReference type="Proteomes" id="UP001054945"/>
    </source>
</evidence>
<dbReference type="AlphaFoldDB" id="A0AAV4SPM1"/>
<organism evidence="1 2">
    <name type="scientific">Caerostris extrusa</name>
    <name type="common">Bark spider</name>
    <name type="synonym">Caerostris bankana</name>
    <dbReference type="NCBI Taxonomy" id="172846"/>
    <lineage>
        <taxon>Eukaryota</taxon>
        <taxon>Metazoa</taxon>
        <taxon>Ecdysozoa</taxon>
        <taxon>Arthropoda</taxon>
        <taxon>Chelicerata</taxon>
        <taxon>Arachnida</taxon>
        <taxon>Araneae</taxon>
        <taxon>Araneomorphae</taxon>
        <taxon>Entelegynae</taxon>
        <taxon>Araneoidea</taxon>
        <taxon>Araneidae</taxon>
        <taxon>Caerostris</taxon>
    </lineage>
</organism>
<accession>A0AAV4SPM1</accession>
<reference evidence="1 2" key="1">
    <citation type="submission" date="2021-06" db="EMBL/GenBank/DDBJ databases">
        <title>Caerostris extrusa draft genome.</title>
        <authorList>
            <person name="Kono N."/>
            <person name="Arakawa K."/>
        </authorList>
    </citation>
    <scope>NUCLEOTIDE SEQUENCE [LARGE SCALE GENOMIC DNA]</scope>
</reference>